<accession>S3D891</accession>
<dbReference type="HOGENOM" id="CLU_033551_1_0_1"/>
<feature type="region of interest" description="Disordered" evidence="1">
    <location>
        <begin position="1"/>
        <end position="59"/>
    </location>
</feature>
<dbReference type="EMBL" id="KE148147">
    <property type="protein sequence ID" value="EPE09655.1"/>
    <property type="molecule type" value="Genomic_DNA"/>
</dbReference>
<keyword evidence="3" id="KW-1185">Reference proteome</keyword>
<dbReference type="OMA" id="NHAWLAL"/>
<sequence>MDDHFRRRKQNEHAMRPPSDPRYHQPGQDASQRHYHQSGSSSNDRQRIPPGGGRVISGSGASAGYGGYYQDTAEGTFPTGTGLPHGAMGYSQQTADYTQDARQNFAGAYNPLYGVQQAGSQNTVFDTTQSFGSRQHSGIPMMTADVASAAPYFASDSTGAAAAAAALHAQGGQSSSVYQHQASSDSRSSVVGGGYGGNMGATLSSTGGSGLASHPPQASASNPEPSSSTGAATASGSRDYAETNESFVSYQRNLKDVFKNIKNGALVPASETLLSISDWLLTRAESLGLTQDDEDLYEGRVKLWNNFNNAWLGLLEKQREFMWSGRTLHRSQSLVSFEDLQKMARELVRLCDSVERFGLVDYDYGVWEERIMAILTECVELYNMAEDEAAGVTSGPGEHQG</sequence>
<feature type="compositionally biased region" description="Basic and acidic residues" evidence="1">
    <location>
        <begin position="1"/>
        <end position="23"/>
    </location>
</feature>
<protein>
    <submittedName>
        <fullName evidence="2">Uncharacterized protein</fullName>
    </submittedName>
</protein>
<dbReference type="VEuPathDB" id="FungiDB:F503_07431"/>
<dbReference type="Proteomes" id="UP000016923">
    <property type="component" value="Unassembled WGS sequence"/>
</dbReference>
<name>S3D891_OPHP1</name>
<evidence type="ECO:0000256" key="1">
    <source>
        <dbReference type="SAM" id="MobiDB-lite"/>
    </source>
</evidence>
<gene>
    <name evidence="2" type="ORF">F503_07431</name>
</gene>
<reference evidence="2 3" key="1">
    <citation type="journal article" date="2013" name="BMC Genomics">
        <title>The genome and transcriptome of the pine saprophyte Ophiostoma piceae, and a comparison with the bark beetle-associated pine pathogen Grosmannia clavigera.</title>
        <authorList>
            <person name="Haridas S."/>
            <person name="Wang Y."/>
            <person name="Lim L."/>
            <person name="Massoumi Alamouti S."/>
            <person name="Jackman S."/>
            <person name="Docking R."/>
            <person name="Robertson G."/>
            <person name="Birol I."/>
            <person name="Bohlmann J."/>
            <person name="Breuil C."/>
        </authorList>
    </citation>
    <scope>NUCLEOTIDE SEQUENCE [LARGE SCALE GENOMIC DNA]</scope>
    <source>
        <strain evidence="2 3">UAMH 11346</strain>
    </source>
</reference>
<feature type="compositionally biased region" description="Polar residues" evidence="1">
    <location>
        <begin position="216"/>
        <end position="225"/>
    </location>
</feature>
<organism evidence="2 3">
    <name type="scientific">Ophiostoma piceae (strain UAMH 11346)</name>
    <name type="common">Sap stain fungus</name>
    <dbReference type="NCBI Taxonomy" id="1262450"/>
    <lineage>
        <taxon>Eukaryota</taxon>
        <taxon>Fungi</taxon>
        <taxon>Dikarya</taxon>
        <taxon>Ascomycota</taxon>
        <taxon>Pezizomycotina</taxon>
        <taxon>Sordariomycetes</taxon>
        <taxon>Sordariomycetidae</taxon>
        <taxon>Ophiostomatales</taxon>
        <taxon>Ophiostomataceae</taxon>
        <taxon>Ophiostoma</taxon>
    </lineage>
</organism>
<evidence type="ECO:0000313" key="2">
    <source>
        <dbReference type="EMBL" id="EPE09655.1"/>
    </source>
</evidence>
<feature type="compositionally biased region" description="Low complexity" evidence="1">
    <location>
        <begin position="226"/>
        <end position="237"/>
    </location>
</feature>
<feature type="compositionally biased region" description="Gly residues" evidence="1">
    <location>
        <begin position="50"/>
        <end position="59"/>
    </location>
</feature>
<dbReference type="AlphaFoldDB" id="S3D891"/>
<dbReference type="OrthoDB" id="5552418at2759"/>
<dbReference type="eggNOG" id="ENOG502S0NF">
    <property type="taxonomic scope" value="Eukaryota"/>
</dbReference>
<feature type="region of interest" description="Disordered" evidence="1">
    <location>
        <begin position="176"/>
        <end position="238"/>
    </location>
</feature>
<evidence type="ECO:0000313" key="3">
    <source>
        <dbReference type="Proteomes" id="UP000016923"/>
    </source>
</evidence>
<proteinExistence type="predicted"/>